<evidence type="ECO:0008006" key="4">
    <source>
        <dbReference type="Google" id="ProtNLM"/>
    </source>
</evidence>
<comment type="caution">
    <text evidence="2">The sequence shown here is derived from an EMBL/GenBank/DDBJ whole genome shotgun (WGS) entry which is preliminary data.</text>
</comment>
<dbReference type="STRING" id="1869.MB27_25675"/>
<keyword evidence="3" id="KW-1185">Reference proteome</keyword>
<feature type="region of interest" description="Disordered" evidence="1">
    <location>
        <begin position="373"/>
        <end position="442"/>
    </location>
</feature>
<organism evidence="2 3">
    <name type="scientific">Actinoplanes utahensis</name>
    <dbReference type="NCBI Taxonomy" id="1869"/>
    <lineage>
        <taxon>Bacteria</taxon>
        <taxon>Bacillati</taxon>
        <taxon>Actinomycetota</taxon>
        <taxon>Actinomycetes</taxon>
        <taxon>Micromonosporales</taxon>
        <taxon>Micromonosporaceae</taxon>
        <taxon>Actinoplanes</taxon>
    </lineage>
</organism>
<evidence type="ECO:0000256" key="1">
    <source>
        <dbReference type="SAM" id="MobiDB-lite"/>
    </source>
</evidence>
<evidence type="ECO:0000313" key="2">
    <source>
        <dbReference type="EMBL" id="KHD75006.1"/>
    </source>
</evidence>
<name>A0A0A6UHS7_ACTUT</name>
<sequence length="442" mass="45906">MAVEQIWQMVQGQNRTGYEQLIQGWQQAADATERNIDYLEDYRSRLAASWPPSASPAAQACHDQLEAMIANMRVTWSTALSNRSTLETVAGALDSAYTAIARIYADYMRNQANLARYEQSILPPGQQQALTPESLAARGRQAVLEAEARAVMSALSTDLAVGKSMIRTPDEYRLTWQNDSESADAGGDGAAAGAFAGGSSALSLFTLRDQQAATRVARDAMPLVQDRPVTATPVTVTPVLGDTGTGPTLVGTHPTNTGPGTSPATTPGQTGLPAHHNTVNPVQNLPGPNRMPTTNWGDPAGRPSTTVRSPSAMKPMGGETLGAPSGRGQQATHPNLLGGSGTGTGRPMGGHPGGHAGGMTRGVQRVNAVGGVIGETAAPGRPNPGLPGTPGGRGRRDGEPADRTAGRSWDPDNPWETDDGVTPVLDTAPRTTINPGPAIGLT</sequence>
<dbReference type="AlphaFoldDB" id="A0A0A6UHS7"/>
<dbReference type="EMBL" id="JRTT01000033">
    <property type="protein sequence ID" value="KHD75006.1"/>
    <property type="molecule type" value="Genomic_DNA"/>
</dbReference>
<evidence type="ECO:0000313" key="3">
    <source>
        <dbReference type="Proteomes" id="UP000054537"/>
    </source>
</evidence>
<protein>
    <recommendedName>
        <fullName evidence="4">PPE family domain-containing protein</fullName>
    </recommendedName>
</protein>
<feature type="compositionally biased region" description="Basic and acidic residues" evidence="1">
    <location>
        <begin position="394"/>
        <end position="405"/>
    </location>
</feature>
<dbReference type="Proteomes" id="UP000054537">
    <property type="component" value="Unassembled WGS sequence"/>
</dbReference>
<reference evidence="2 3" key="1">
    <citation type="submission" date="2014-10" db="EMBL/GenBank/DDBJ databases">
        <title>Draft genome sequence of Actinoplanes utahensis NRRL 12052.</title>
        <authorList>
            <person name="Velasco-Bucheli B."/>
            <person name="del Cerro C."/>
            <person name="Hormigo D."/>
            <person name="Garcia J.L."/>
            <person name="Acebal C."/>
            <person name="Arroyo M."/>
            <person name="de la Mata I."/>
        </authorList>
    </citation>
    <scope>NUCLEOTIDE SEQUENCE [LARGE SCALE GENOMIC DNA]</scope>
    <source>
        <strain evidence="2 3">NRRL 12052</strain>
    </source>
</reference>
<feature type="compositionally biased region" description="Gly residues" evidence="1">
    <location>
        <begin position="338"/>
        <end position="360"/>
    </location>
</feature>
<accession>A0A0A6UHS7</accession>
<feature type="compositionally biased region" description="Low complexity" evidence="1">
    <location>
        <begin position="254"/>
        <end position="271"/>
    </location>
</feature>
<feature type="region of interest" description="Disordered" evidence="1">
    <location>
        <begin position="235"/>
        <end position="361"/>
    </location>
</feature>
<gene>
    <name evidence="2" type="ORF">MB27_25675</name>
</gene>
<proteinExistence type="predicted"/>